<dbReference type="AlphaFoldDB" id="A0AAD2CBQ2"/>
<feature type="transmembrane region" description="Helical" evidence="1">
    <location>
        <begin position="225"/>
        <end position="243"/>
    </location>
</feature>
<keyword evidence="1" id="KW-1133">Transmembrane helix</keyword>
<reference evidence="3" key="1">
    <citation type="submission" date="2023-08" db="EMBL/GenBank/DDBJ databases">
        <authorList>
            <person name="Audoor S."/>
            <person name="Bilcke G."/>
        </authorList>
    </citation>
    <scope>NUCLEOTIDE SEQUENCE</scope>
</reference>
<evidence type="ECO:0000256" key="1">
    <source>
        <dbReference type="SAM" id="Phobius"/>
    </source>
</evidence>
<keyword evidence="2" id="KW-0732">Signal</keyword>
<evidence type="ECO:0000313" key="4">
    <source>
        <dbReference type="Proteomes" id="UP001295423"/>
    </source>
</evidence>
<keyword evidence="1" id="KW-0812">Transmembrane</keyword>
<organism evidence="3 4">
    <name type="scientific">Cylindrotheca closterium</name>
    <dbReference type="NCBI Taxonomy" id="2856"/>
    <lineage>
        <taxon>Eukaryota</taxon>
        <taxon>Sar</taxon>
        <taxon>Stramenopiles</taxon>
        <taxon>Ochrophyta</taxon>
        <taxon>Bacillariophyta</taxon>
        <taxon>Bacillariophyceae</taxon>
        <taxon>Bacillariophycidae</taxon>
        <taxon>Bacillariales</taxon>
        <taxon>Bacillariaceae</taxon>
        <taxon>Cylindrotheca</taxon>
    </lineage>
</organism>
<proteinExistence type="predicted"/>
<evidence type="ECO:0000256" key="2">
    <source>
        <dbReference type="SAM" id="SignalP"/>
    </source>
</evidence>
<sequence length="266" mass="27235">MMNQFTKALLLSAMVSMASAVDDDISHFESPLEEDVPIVSIPCFANADGFGGSITDTSFTVEYYYEMVYREGGDPVDDLVGSFERDSTNFLLQSDLFESPCNEVIARQAGAAHGITSNPPDVALDGIPCTTISGDDAVATECVVVNGAFEVFYIDDGSGSEALEAQFKAGIEEGINNGSVSISNPDIVEVAAVPDPESTPRGQDPAVTPEGIVANPDDDGNSTPVIIGAVVGGVLIVGAIALYKSRQAGAAASGAADAGASAGADV</sequence>
<dbReference type="Proteomes" id="UP001295423">
    <property type="component" value="Unassembled WGS sequence"/>
</dbReference>
<accession>A0AAD2CBQ2</accession>
<keyword evidence="4" id="KW-1185">Reference proteome</keyword>
<evidence type="ECO:0000313" key="3">
    <source>
        <dbReference type="EMBL" id="CAJ1894691.1"/>
    </source>
</evidence>
<dbReference type="EMBL" id="CAKOGP040000001">
    <property type="protein sequence ID" value="CAJ1894691.1"/>
    <property type="molecule type" value="Genomic_DNA"/>
</dbReference>
<protein>
    <submittedName>
        <fullName evidence="3">Uncharacterized protein</fullName>
    </submittedName>
</protein>
<gene>
    <name evidence="3" type="ORF">CYCCA115_LOCUS154</name>
</gene>
<comment type="caution">
    <text evidence="3">The sequence shown here is derived from an EMBL/GenBank/DDBJ whole genome shotgun (WGS) entry which is preliminary data.</text>
</comment>
<keyword evidence="1" id="KW-0472">Membrane</keyword>
<feature type="signal peptide" evidence="2">
    <location>
        <begin position="1"/>
        <end position="20"/>
    </location>
</feature>
<name>A0AAD2CBQ2_9STRA</name>
<feature type="chain" id="PRO_5042261508" evidence="2">
    <location>
        <begin position="21"/>
        <end position="266"/>
    </location>
</feature>